<dbReference type="Proteomes" id="UP000242146">
    <property type="component" value="Unassembled WGS sequence"/>
</dbReference>
<sequence length="59" mass="6733">DRFKVFGFDVSEALYGFQTYCLGLTVVRASLNLKSHVYHLLALQSILPVIPNRLHDDLK</sequence>
<name>A0A1X2G9H8_9FUNG</name>
<gene>
    <name evidence="1" type="ORF">DM01DRAFT_242697</name>
</gene>
<evidence type="ECO:0000313" key="2">
    <source>
        <dbReference type="Proteomes" id="UP000242146"/>
    </source>
</evidence>
<dbReference type="AlphaFoldDB" id="A0A1X2G9H8"/>
<dbReference type="EMBL" id="MCGT01000029">
    <property type="protein sequence ID" value="ORX48516.1"/>
    <property type="molecule type" value="Genomic_DNA"/>
</dbReference>
<protein>
    <submittedName>
        <fullName evidence="1">Uncharacterized protein</fullName>
    </submittedName>
</protein>
<accession>A0A1X2G9H8</accession>
<keyword evidence="2" id="KW-1185">Reference proteome</keyword>
<feature type="non-terminal residue" evidence="1">
    <location>
        <position position="1"/>
    </location>
</feature>
<evidence type="ECO:0000313" key="1">
    <source>
        <dbReference type="EMBL" id="ORX48516.1"/>
    </source>
</evidence>
<reference evidence="1 2" key="1">
    <citation type="submission" date="2016-07" db="EMBL/GenBank/DDBJ databases">
        <title>Pervasive Adenine N6-methylation of Active Genes in Fungi.</title>
        <authorList>
            <consortium name="DOE Joint Genome Institute"/>
            <person name="Mondo S.J."/>
            <person name="Dannebaum R.O."/>
            <person name="Kuo R.C."/>
            <person name="Labutti K."/>
            <person name="Haridas S."/>
            <person name="Kuo A."/>
            <person name="Salamov A."/>
            <person name="Ahrendt S.R."/>
            <person name="Lipzen A."/>
            <person name="Sullivan W."/>
            <person name="Andreopoulos W.B."/>
            <person name="Clum A."/>
            <person name="Lindquist E."/>
            <person name="Daum C."/>
            <person name="Ramamoorthy G.K."/>
            <person name="Gryganskyi A."/>
            <person name="Culley D."/>
            <person name="Magnuson J.K."/>
            <person name="James T.Y."/>
            <person name="O'Malley M.A."/>
            <person name="Stajich J.E."/>
            <person name="Spatafora J.W."/>
            <person name="Visel A."/>
            <person name="Grigoriev I.V."/>
        </authorList>
    </citation>
    <scope>NUCLEOTIDE SEQUENCE [LARGE SCALE GENOMIC DNA]</scope>
    <source>
        <strain evidence="1 2">NRRL 3301</strain>
    </source>
</reference>
<proteinExistence type="predicted"/>
<comment type="caution">
    <text evidence="1">The sequence shown here is derived from an EMBL/GenBank/DDBJ whole genome shotgun (WGS) entry which is preliminary data.</text>
</comment>
<organism evidence="1 2">
    <name type="scientific">Hesseltinella vesiculosa</name>
    <dbReference type="NCBI Taxonomy" id="101127"/>
    <lineage>
        <taxon>Eukaryota</taxon>
        <taxon>Fungi</taxon>
        <taxon>Fungi incertae sedis</taxon>
        <taxon>Mucoromycota</taxon>
        <taxon>Mucoromycotina</taxon>
        <taxon>Mucoromycetes</taxon>
        <taxon>Mucorales</taxon>
        <taxon>Cunninghamellaceae</taxon>
        <taxon>Hesseltinella</taxon>
    </lineage>
</organism>
<feature type="non-terminal residue" evidence="1">
    <location>
        <position position="59"/>
    </location>
</feature>